<dbReference type="CDD" id="cd08893">
    <property type="entry name" value="SRPBCC_CalC_Aha1-like_GntR-HTH"/>
    <property type="match status" value="1"/>
</dbReference>
<dbReference type="Proteomes" id="UP001595816">
    <property type="component" value="Unassembled WGS sequence"/>
</dbReference>
<dbReference type="PROSITE" id="PS50987">
    <property type="entry name" value="HTH_ARSR_2"/>
    <property type="match status" value="1"/>
</dbReference>
<comment type="caution">
    <text evidence="3">The sequence shown here is derived from an EMBL/GenBank/DDBJ whole genome shotgun (WGS) entry which is preliminary data.</text>
</comment>
<dbReference type="EMBL" id="JBHSAY010000006">
    <property type="protein sequence ID" value="MFC4131305.1"/>
    <property type="molecule type" value="Genomic_DNA"/>
</dbReference>
<dbReference type="InterPro" id="IPR023393">
    <property type="entry name" value="START-like_dom_sf"/>
</dbReference>
<dbReference type="SUPFAM" id="SSF55961">
    <property type="entry name" value="Bet v1-like"/>
    <property type="match status" value="1"/>
</dbReference>
<accession>A0ABV8LKM7</accession>
<dbReference type="InterPro" id="IPR036388">
    <property type="entry name" value="WH-like_DNA-bd_sf"/>
</dbReference>
<dbReference type="PRINTS" id="PR00778">
    <property type="entry name" value="HTHARSR"/>
</dbReference>
<dbReference type="Pfam" id="PF08327">
    <property type="entry name" value="AHSA1"/>
    <property type="match status" value="1"/>
</dbReference>
<dbReference type="SMART" id="SM00418">
    <property type="entry name" value="HTH_ARSR"/>
    <property type="match status" value="1"/>
</dbReference>
<dbReference type="InterPro" id="IPR013538">
    <property type="entry name" value="ASHA1/2-like_C"/>
</dbReference>
<dbReference type="Pfam" id="PF12840">
    <property type="entry name" value="HTH_20"/>
    <property type="match status" value="1"/>
</dbReference>
<comment type="similarity">
    <text evidence="1">Belongs to the AHA1 family.</text>
</comment>
<dbReference type="SUPFAM" id="SSF46785">
    <property type="entry name" value="Winged helix' DNA-binding domain"/>
    <property type="match status" value="1"/>
</dbReference>
<organism evidence="3 4">
    <name type="scientific">Hamadaea flava</name>
    <dbReference type="NCBI Taxonomy" id="1742688"/>
    <lineage>
        <taxon>Bacteria</taxon>
        <taxon>Bacillati</taxon>
        <taxon>Actinomycetota</taxon>
        <taxon>Actinomycetes</taxon>
        <taxon>Micromonosporales</taxon>
        <taxon>Micromonosporaceae</taxon>
        <taxon>Hamadaea</taxon>
    </lineage>
</organism>
<evidence type="ECO:0000256" key="1">
    <source>
        <dbReference type="ARBA" id="ARBA00006817"/>
    </source>
</evidence>
<dbReference type="PANTHER" id="PTHR38600:SF1">
    <property type="entry name" value="TRANSCRIPTIONAL REGULATORY PROTEIN"/>
    <property type="match status" value="1"/>
</dbReference>
<dbReference type="InterPro" id="IPR001845">
    <property type="entry name" value="HTH_ArsR_DNA-bd_dom"/>
</dbReference>
<dbReference type="CDD" id="cd00090">
    <property type="entry name" value="HTH_ARSR"/>
    <property type="match status" value="1"/>
</dbReference>
<keyword evidence="4" id="KW-1185">Reference proteome</keyword>
<sequence>MDDVFRALADPSRRQLLDSLNERNGQTLRELCAGLRMARQSVSKHLAVLEAANLVTTVWRGREKYHYLNAEPINSIADRWIGQYGRARAQALADLKRALEGEPMSDTEFVYTTYIRTTPEKLWQALTDPAFTSRYWGTEFETDWQKGSTITWIYKGLRMADPEQVILESQPYRRLSYTWHTFTPEFQEMVGGMPPEMAAEPRSRLTFELEPQGDVVKLTVIQDGFQPGSQVLEGIRGGWPPLLSSLKSLLETGEPLAV</sequence>
<feature type="domain" description="HTH arsR-type" evidence="2">
    <location>
        <begin position="1"/>
        <end position="88"/>
    </location>
</feature>
<dbReference type="Gene3D" id="1.10.10.10">
    <property type="entry name" value="Winged helix-like DNA-binding domain superfamily/Winged helix DNA-binding domain"/>
    <property type="match status" value="1"/>
</dbReference>
<gene>
    <name evidence="3" type="ORF">ACFOZ4_11895</name>
</gene>
<name>A0ABV8LKM7_9ACTN</name>
<dbReference type="PANTHER" id="PTHR38600">
    <property type="entry name" value="TRANSCRIPTIONAL REGULATORY PROTEIN"/>
    <property type="match status" value="1"/>
</dbReference>
<reference evidence="4" key="1">
    <citation type="journal article" date="2019" name="Int. J. Syst. Evol. Microbiol.">
        <title>The Global Catalogue of Microorganisms (GCM) 10K type strain sequencing project: providing services to taxonomists for standard genome sequencing and annotation.</title>
        <authorList>
            <consortium name="The Broad Institute Genomics Platform"/>
            <consortium name="The Broad Institute Genome Sequencing Center for Infectious Disease"/>
            <person name="Wu L."/>
            <person name="Ma J."/>
        </authorList>
    </citation>
    <scope>NUCLEOTIDE SEQUENCE [LARGE SCALE GENOMIC DNA]</scope>
    <source>
        <strain evidence="4">CGMCC 4.7289</strain>
    </source>
</reference>
<evidence type="ECO:0000259" key="2">
    <source>
        <dbReference type="PROSITE" id="PS50987"/>
    </source>
</evidence>
<evidence type="ECO:0000313" key="3">
    <source>
        <dbReference type="EMBL" id="MFC4131305.1"/>
    </source>
</evidence>
<dbReference type="RefSeq" id="WP_253754714.1">
    <property type="nucleotide sequence ID" value="NZ_JAMZDZ010000001.1"/>
</dbReference>
<dbReference type="Gene3D" id="3.30.530.20">
    <property type="match status" value="1"/>
</dbReference>
<dbReference type="NCBIfam" id="NF033788">
    <property type="entry name" value="HTH_metalloreg"/>
    <property type="match status" value="1"/>
</dbReference>
<proteinExistence type="inferred from homology"/>
<evidence type="ECO:0000313" key="4">
    <source>
        <dbReference type="Proteomes" id="UP001595816"/>
    </source>
</evidence>
<protein>
    <submittedName>
        <fullName evidence="3">ArsR/SmtB family transcription factor</fullName>
    </submittedName>
</protein>
<dbReference type="InterPro" id="IPR011991">
    <property type="entry name" value="ArsR-like_HTH"/>
</dbReference>
<dbReference type="InterPro" id="IPR036390">
    <property type="entry name" value="WH_DNA-bd_sf"/>
</dbReference>